<feature type="transmembrane region" description="Helical" evidence="6">
    <location>
        <begin position="28"/>
        <end position="46"/>
    </location>
</feature>
<gene>
    <name evidence="8" type="ORF">TeGR_g9810</name>
</gene>
<feature type="domain" description="Mechanosensitive ion channel MscS" evidence="7">
    <location>
        <begin position="259"/>
        <end position="323"/>
    </location>
</feature>
<dbReference type="Proteomes" id="UP001165060">
    <property type="component" value="Unassembled WGS sequence"/>
</dbReference>
<keyword evidence="9" id="KW-1185">Reference proteome</keyword>
<dbReference type="EMBL" id="BRYB01002063">
    <property type="protein sequence ID" value="GMI39037.1"/>
    <property type="molecule type" value="Genomic_DNA"/>
</dbReference>
<evidence type="ECO:0000256" key="6">
    <source>
        <dbReference type="SAM" id="Phobius"/>
    </source>
</evidence>
<feature type="transmembrane region" description="Helical" evidence="6">
    <location>
        <begin position="211"/>
        <end position="229"/>
    </location>
</feature>
<comment type="caution">
    <text evidence="8">The sequence shown here is derived from an EMBL/GenBank/DDBJ whole genome shotgun (WGS) entry which is preliminary data.</text>
</comment>
<evidence type="ECO:0000313" key="8">
    <source>
        <dbReference type="EMBL" id="GMI39037.1"/>
    </source>
</evidence>
<comment type="subcellular location">
    <subcellularLocation>
        <location evidence="1">Membrane</location>
    </subcellularLocation>
</comment>
<keyword evidence="3 6" id="KW-1133">Transmembrane helix</keyword>
<organism evidence="8 9">
    <name type="scientific">Tetraparma gracilis</name>
    <dbReference type="NCBI Taxonomy" id="2962635"/>
    <lineage>
        <taxon>Eukaryota</taxon>
        <taxon>Sar</taxon>
        <taxon>Stramenopiles</taxon>
        <taxon>Ochrophyta</taxon>
        <taxon>Bolidophyceae</taxon>
        <taxon>Parmales</taxon>
        <taxon>Triparmaceae</taxon>
        <taxon>Tetraparma</taxon>
    </lineage>
</organism>
<dbReference type="Gene3D" id="2.30.30.60">
    <property type="match status" value="1"/>
</dbReference>
<evidence type="ECO:0000256" key="5">
    <source>
        <dbReference type="SAM" id="MobiDB-lite"/>
    </source>
</evidence>
<evidence type="ECO:0000313" key="9">
    <source>
        <dbReference type="Proteomes" id="UP001165060"/>
    </source>
</evidence>
<accession>A0ABQ6N2G6</accession>
<reference evidence="8 9" key="1">
    <citation type="journal article" date="2023" name="Commun. Biol.">
        <title>Genome analysis of Parmales, the sister group of diatoms, reveals the evolutionary specialization of diatoms from phago-mixotrophs to photoautotrophs.</title>
        <authorList>
            <person name="Ban H."/>
            <person name="Sato S."/>
            <person name="Yoshikawa S."/>
            <person name="Yamada K."/>
            <person name="Nakamura Y."/>
            <person name="Ichinomiya M."/>
            <person name="Sato N."/>
            <person name="Blanc-Mathieu R."/>
            <person name="Endo H."/>
            <person name="Kuwata A."/>
            <person name="Ogata H."/>
        </authorList>
    </citation>
    <scope>NUCLEOTIDE SEQUENCE [LARGE SCALE GENOMIC DNA]</scope>
</reference>
<dbReference type="Pfam" id="PF00924">
    <property type="entry name" value="MS_channel_2nd"/>
    <property type="match status" value="1"/>
</dbReference>
<name>A0ABQ6N2G6_9STRA</name>
<proteinExistence type="predicted"/>
<sequence>MNIPLSPLPLPASSTIQLILSENPLLPTFQSFCFWALFLFFLYYHARLCLSYLLHSKTRLSENFLIRVFALIFPALQSRDRLASDARRRFSTLSPTNVPPPPPRSGSGTPHFSKDPNKKTFHSLAKSPPPSRIPFLEPSHSVLDPLILLHAAALLSLTLPASAYVKGSFSLLVLVSWRVIIPLSASTSVLIQELFEVTGQDNTRSVHRYHIVTFTCQALLVMTWATLVLKVLGFTYLSDKIWGGFGYGSLIIGWALQQVLSDVIASFCIAFDGHFQEGDKVCVLGQLGNVVETGLRSVRLKLIRDGEEYNIPNSKLIKETVTTYKKFNKRRAQVNFVLDFKHASEGRAKFEALCKQVEEEAVEGGRSCVPSVPCCHLADMSGAGLKFEVVFTIVEYGDDITLYKNAMNDVQLSILELLAKEGLTLARPVVHTQTGS</sequence>
<dbReference type="InterPro" id="IPR010920">
    <property type="entry name" value="LSM_dom_sf"/>
</dbReference>
<evidence type="ECO:0000256" key="1">
    <source>
        <dbReference type="ARBA" id="ARBA00004370"/>
    </source>
</evidence>
<feature type="transmembrane region" description="Helical" evidence="6">
    <location>
        <begin position="241"/>
        <end position="260"/>
    </location>
</feature>
<dbReference type="InterPro" id="IPR023408">
    <property type="entry name" value="MscS_beta-dom_sf"/>
</dbReference>
<evidence type="ECO:0000256" key="3">
    <source>
        <dbReference type="ARBA" id="ARBA00022989"/>
    </source>
</evidence>
<keyword evidence="2 6" id="KW-0812">Transmembrane</keyword>
<feature type="transmembrane region" description="Helical" evidence="6">
    <location>
        <begin position="171"/>
        <end position="191"/>
    </location>
</feature>
<evidence type="ECO:0000259" key="7">
    <source>
        <dbReference type="Pfam" id="PF00924"/>
    </source>
</evidence>
<feature type="region of interest" description="Disordered" evidence="5">
    <location>
        <begin position="91"/>
        <end position="131"/>
    </location>
</feature>
<evidence type="ECO:0000256" key="2">
    <source>
        <dbReference type="ARBA" id="ARBA00022692"/>
    </source>
</evidence>
<protein>
    <recommendedName>
        <fullName evidence="7">Mechanosensitive ion channel MscS domain-containing protein</fullName>
    </recommendedName>
</protein>
<dbReference type="Gene3D" id="1.10.287.1260">
    <property type="match status" value="1"/>
</dbReference>
<evidence type="ECO:0000256" key="4">
    <source>
        <dbReference type="ARBA" id="ARBA00023136"/>
    </source>
</evidence>
<keyword evidence="4 6" id="KW-0472">Membrane</keyword>
<dbReference type="InterPro" id="IPR006685">
    <property type="entry name" value="MscS_channel_2nd"/>
</dbReference>
<dbReference type="InterPro" id="IPR045275">
    <property type="entry name" value="MscS_archaea/bacteria_type"/>
</dbReference>
<dbReference type="SUPFAM" id="SSF50182">
    <property type="entry name" value="Sm-like ribonucleoproteins"/>
    <property type="match status" value="1"/>
</dbReference>
<dbReference type="PANTHER" id="PTHR30221:SF1">
    <property type="entry name" value="SMALL-CONDUCTANCE MECHANOSENSITIVE CHANNEL"/>
    <property type="match status" value="1"/>
</dbReference>
<dbReference type="PANTHER" id="PTHR30221">
    <property type="entry name" value="SMALL-CONDUCTANCE MECHANOSENSITIVE CHANNEL"/>
    <property type="match status" value="1"/>
</dbReference>